<evidence type="ECO:0000313" key="2">
    <source>
        <dbReference type="EMBL" id="KAJ0392023.1"/>
    </source>
</evidence>
<feature type="compositionally biased region" description="Basic residues" evidence="1">
    <location>
        <begin position="126"/>
        <end position="137"/>
    </location>
</feature>
<feature type="compositionally biased region" description="Basic and acidic residues" evidence="1">
    <location>
        <begin position="139"/>
        <end position="157"/>
    </location>
</feature>
<protein>
    <submittedName>
        <fullName evidence="2">Uncharacterized protein</fullName>
    </submittedName>
</protein>
<name>A0AAD5Q3M9_PYTIN</name>
<accession>A0AAD5Q3M9</accession>
<keyword evidence="3" id="KW-1185">Reference proteome</keyword>
<sequence length="175" mass="19583">MPGSTKGHDYMNAMDSPDANRTVPKPVRFVHEDEGFPDPGANARIPRGADRNRPGPGEGLRRDSPVRRSPKNKGGEGLRRDRPGASLSEEQGRRGRQKEKRASQPAVKPARSKSKRRRQDEERPSPRRLKPTRRGAGRTRQDARNNQDSNDTDHTELDFEPGPKPPRKSATSQNV</sequence>
<feature type="compositionally biased region" description="Basic and acidic residues" evidence="1">
    <location>
        <begin position="47"/>
        <end position="66"/>
    </location>
</feature>
<proteinExistence type="predicted"/>
<feature type="region of interest" description="Disordered" evidence="1">
    <location>
        <begin position="1"/>
        <end position="175"/>
    </location>
</feature>
<reference evidence="2" key="1">
    <citation type="submission" date="2021-12" db="EMBL/GenBank/DDBJ databases">
        <title>Prjna785345.</title>
        <authorList>
            <person name="Rujirawat T."/>
            <person name="Krajaejun T."/>
        </authorList>
    </citation>
    <scope>NUCLEOTIDE SEQUENCE</scope>
    <source>
        <strain evidence="2">Pi057C3</strain>
    </source>
</reference>
<evidence type="ECO:0000256" key="1">
    <source>
        <dbReference type="SAM" id="MobiDB-lite"/>
    </source>
</evidence>
<comment type="caution">
    <text evidence="2">The sequence shown here is derived from an EMBL/GenBank/DDBJ whole genome shotgun (WGS) entry which is preliminary data.</text>
</comment>
<gene>
    <name evidence="2" type="ORF">P43SY_010707</name>
</gene>
<organism evidence="2 3">
    <name type="scientific">Pythium insidiosum</name>
    <name type="common">Pythiosis disease agent</name>
    <dbReference type="NCBI Taxonomy" id="114742"/>
    <lineage>
        <taxon>Eukaryota</taxon>
        <taxon>Sar</taxon>
        <taxon>Stramenopiles</taxon>
        <taxon>Oomycota</taxon>
        <taxon>Peronosporomycetes</taxon>
        <taxon>Pythiales</taxon>
        <taxon>Pythiaceae</taxon>
        <taxon>Pythium</taxon>
    </lineage>
</organism>
<dbReference type="EMBL" id="JAKCXM010000746">
    <property type="protein sequence ID" value="KAJ0392023.1"/>
    <property type="molecule type" value="Genomic_DNA"/>
</dbReference>
<feature type="compositionally biased region" description="Basic and acidic residues" evidence="1">
    <location>
        <begin position="73"/>
        <end position="83"/>
    </location>
</feature>
<evidence type="ECO:0000313" key="3">
    <source>
        <dbReference type="Proteomes" id="UP001209570"/>
    </source>
</evidence>
<dbReference type="AlphaFoldDB" id="A0AAD5Q3M9"/>
<dbReference type="Proteomes" id="UP001209570">
    <property type="component" value="Unassembled WGS sequence"/>
</dbReference>